<evidence type="ECO:0000259" key="12">
    <source>
        <dbReference type="Pfam" id="PF01225"/>
    </source>
</evidence>
<dbReference type="Pfam" id="PF08245">
    <property type="entry name" value="Mur_ligase_M"/>
    <property type="match status" value="1"/>
</dbReference>
<keyword evidence="16" id="KW-1185">Reference proteome</keyword>
<dbReference type="SUPFAM" id="SSF63418">
    <property type="entry name" value="MurE/MurF N-terminal domain"/>
    <property type="match status" value="1"/>
</dbReference>
<dbReference type="PANTHER" id="PTHR43024">
    <property type="entry name" value="UDP-N-ACETYLMURAMOYL-TRIPEPTIDE--D-ALANYL-D-ALANINE LIGASE"/>
    <property type="match status" value="1"/>
</dbReference>
<dbReference type="Pfam" id="PF02875">
    <property type="entry name" value="Mur_ligase_C"/>
    <property type="match status" value="1"/>
</dbReference>
<dbReference type="InterPro" id="IPR051046">
    <property type="entry name" value="MurCDEF_CellWall_CoF430Synth"/>
</dbReference>
<dbReference type="InterPro" id="IPR005863">
    <property type="entry name" value="UDP-N-AcMur_synth"/>
</dbReference>
<dbReference type="RefSeq" id="WP_317963458.1">
    <property type="nucleotide sequence ID" value="NZ_OX458333.1"/>
</dbReference>
<keyword evidence="2 10" id="KW-0436">Ligase</keyword>
<dbReference type="InterPro" id="IPR035911">
    <property type="entry name" value="MurE/MurF_N"/>
</dbReference>
<gene>
    <name evidence="10 15" type="primary">murF</name>
    <name evidence="15" type="ORF">MSZNOR_4237</name>
</gene>
<organism evidence="15 16">
    <name type="scientific">Methylocaldum szegediense</name>
    <dbReference type="NCBI Taxonomy" id="73780"/>
    <lineage>
        <taxon>Bacteria</taxon>
        <taxon>Pseudomonadati</taxon>
        <taxon>Pseudomonadota</taxon>
        <taxon>Gammaproteobacteria</taxon>
        <taxon>Methylococcales</taxon>
        <taxon>Methylococcaceae</taxon>
        <taxon>Methylocaldum</taxon>
    </lineage>
</organism>
<evidence type="ECO:0000256" key="10">
    <source>
        <dbReference type="HAMAP-Rule" id="MF_02019"/>
    </source>
</evidence>
<evidence type="ECO:0000256" key="5">
    <source>
        <dbReference type="ARBA" id="ARBA00022840"/>
    </source>
</evidence>
<keyword evidence="9 10" id="KW-0961">Cell wall biogenesis/degradation</keyword>
<dbReference type="InterPro" id="IPR036565">
    <property type="entry name" value="Mur-like_cat_sf"/>
</dbReference>
<proteinExistence type="inferred from homology"/>
<dbReference type="Proteomes" id="UP001162030">
    <property type="component" value="Chromosome"/>
</dbReference>
<dbReference type="InterPro" id="IPR013221">
    <property type="entry name" value="Mur_ligase_cen"/>
</dbReference>
<dbReference type="EMBL" id="OX458333">
    <property type="protein sequence ID" value="CAI8940791.1"/>
    <property type="molecule type" value="Genomic_DNA"/>
</dbReference>
<comment type="subcellular location">
    <subcellularLocation>
        <location evidence="10 11">Cytoplasm</location>
    </subcellularLocation>
</comment>
<comment type="catalytic activity">
    <reaction evidence="10 11">
        <text>D-alanyl-D-alanine + UDP-N-acetyl-alpha-D-muramoyl-L-alanyl-gamma-D-glutamyl-meso-2,6-diaminopimelate + ATP = UDP-N-acetyl-alpha-D-muramoyl-L-alanyl-gamma-D-glutamyl-meso-2,6-diaminopimeloyl-D-alanyl-D-alanine + ADP + phosphate + H(+)</text>
        <dbReference type="Rhea" id="RHEA:28374"/>
        <dbReference type="ChEBI" id="CHEBI:15378"/>
        <dbReference type="ChEBI" id="CHEBI:30616"/>
        <dbReference type="ChEBI" id="CHEBI:43474"/>
        <dbReference type="ChEBI" id="CHEBI:57822"/>
        <dbReference type="ChEBI" id="CHEBI:61386"/>
        <dbReference type="ChEBI" id="CHEBI:83905"/>
        <dbReference type="ChEBI" id="CHEBI:456216"/>
        <dbReference type="EC" id="6.3.2.10"/>
    </reaction>
</comment>
<dbReference type="EC" id="6.3.2.10" evidence="10 11"/>
<dbReference type="SUPFAM" id="SSF53244">
    <property type="entry name" value="MurD-like peptide ligases, peptide-binding domain"/>
    <property type="match status" value="1"/>
</dbReference>
<evidence type="ECO:0000313" key="15">
    <source>
        <dbReference type="EMBL" id="CAI8940791.1"/>
    </source>
</evidence>
<evidence type="ECO:0000259" key="13">
    <source>
        <dbReference type="Pfam" id="PF02875"/>
    </source>
</evidence>
<keyword evidence="3 10" id="KW-0132">Cell division</keyword>
<keyword evidence="7 10" id="KW-0573">Peptidoglycan synthesis</keyword>
<keyword evidence="8 10" id="KW-0131">Cell cycle</keyword>
<dbReference type="HAMAP" id="MF_02019">
    <property type="entry name" value="MurF"/>
    <property type="match status" value="1"/>
</dbReference>
<dbReference type="Gene3D" id="3.40.1190.10">
    <property type="entry name" value="Mur-like, catalytic domain"/>
    <property type="match status" value="1"/>
</dbReference>
<keyword evidence="1 10" id="KW-0963">Cytoplasm</keyword>
<evidence type="ECO:0000259" key="14">
    <source>
        <dbReference type="Pfam" id="PF08245"/>
    </source>
</evidence>
<protein>
    <recommendedName>
        <fullName evidence="10 11">UDP-N-acetylmuramoyl-tripeptide--D-alanyl-D-alanine ligase</fullName>
        <ecNumber evidence="10 11">6.3.2.10</ecNumber>
    </recommendedName>
    <alternativeName>
        <fullName evidence="10">D-alanyl-D-alanine-adding enzyme</fullName>
    </alternativeName>
</protein>
<evidence type="ECO:0000256" key="2">
    <source>
        <dbReference type="ARBA" id="ARBA00022598"/>
    </source>
</evidence>
<dbReference type="NCBIfam" id="TIGR01143">
    <property type="entry name" value="murF"/>
    <property type="match status" value="1"/>
</dbReference>
<feature type="binding site" evidence="10">
    <location>
        <begin position="106"/>
        <end position="112"/>
    </location>
    <ligand>
        <name>ATP</name>
        <dbReference type="ChEBI" id="CHEBI:30616"/>
    </ligand>
</feature>
<evidence type="ECO:0000256" key="6">
    <source>
        <dbReference type="ARBA" id="ARBA00022960"/>
    </source>
</evidence>
<keyword evidence="6 10" id="KW-0133">Cell shape</keyword>
<dbReference type="InterPro" id="IPR036615">
    <property type="entry name" value="Mur_ligase_C_dom_sf"/>
</dbReference>
<dbReference type="PANTHER" id="PTHR43024:SF1">
    <property type="entry name" value="UDP-N-ACETYLMURAMOYL-TRIPEPTIDE--D-ALANYL-D-ALANINE LIGASE"/>
    <property type="match status" value="1"/>
</dbReference>
<evidence type="ECO:0000256" key="8">
    <source>
        <dbReference type="ARBA" id="ARBA00023306"/>
    </source>
</evidence>
<comment type="pathway">
    <text evidence="10 11">Cell wall biogenesis; peptidoglycan biosynthesis.</text>
</comment>
<evidence type="ECO:0000256" key="11">
    <source>
        <dbReference type="RuleBase" id="RU004136"/>
    </source>
</evidence>
<evidence type="ECO:0000313" key="16">
    <source>
        <dbReference type="Proteomes" id="UP001162030"/>
    </source>
</evidence>
<feature type="domain" description="Mur ligase N-terminal catalytic" evidence="12">
    <location>
        <begin position="25"/>
        <end position="92"/>
    </location>
</feature>
<dbReference type="InterPro" id="IPR000713">
    <property type="entry name" value="Mur_ligase_N"/>
</dbReference>
<reference evidence="15 16" key="1">
    <citation type="submission" date="2023-03" db="EMBL/GenBank/DDBJ databases">
        <authorList>
            <person name="Pearce D."/>
        </authorList>
    </citation>
    <scope>NUCLEOTIDE SEQUENCE [LARGE SCALE GENOMIC DNA]</scope>
    <source>
        <strain evidence="15">Msz</strain>
    </source>
</reference>
<dbReference type="InterPro" id="IPR004101">
    <property type="entry name" value="Mur_ligase_C"/>
</dbReference>
<evidence type="ECO:0000256" key="4">
    <source>
        <dbReference type="ARBA" id="ARBA00022741"/>
    </source>
</evidence>
<keyword evidence="5 10" id="KW-0067">ATP-binding</keyword>
<dbReference type="GO" id="GO:0047480">
    <property type="term" value="F:UDP-N-acetylmuramoyl-tripeptide-D-alanyl-D-alanine ligase activity"/>
    <property type="evidence" value="ECO:0007669"/>
    <property type="project" value="UniProtKB-EC"/>
</dbReference>
<keyword evidence="4 10" id="KW-0547">Nucleotide-binding</keyword>
<sequence>MKMHLSEFSAIVGGELRGDDVAFECLSIDTRTMKPGDVYLAIRGTRFDGNDFVAQAKAAGAPAAVVERWVDCDLPQVRVENGRMALGRFAAAWRDRWSGRLVGITGSNGKTTVKEMIAAILEVAAPVLKTQGNLNNDIGVPLMLLRLTDEYRFAAIEMGANHPGEIAYVAGLAKPDVAVISNAGAAHLEGFGSLEGVASAKGELISSLRPGGTAVLNAEDRFFDFWRDMAGSRAVISFGFGPGAVVRADKDSIRMGLSDGKFRTSFDLLYQGGRYPIALALAGDHNVVNALAAAGVACALGLDIEQIRVGLSRVTPVSGRLEPLTGVRGSLVINDAYNANPNSFRAALSVLTQLPGERWVALGAFGELGDASAELHAEIGRQAKAMGVARLFAVGPNADRAAESFGEGAMYCRGQDELIERIQQQINENVVLLIKGSRSQRMERVVETLRERSGLCC</sequence>
<evidence type="ECO:0000256" key="7">
    <source>
        <dbReference type="ARBA" id="ARBA00022984"/>
    </source>
</evidence>
<evidence type="ECO:0000256" key="1">
    <source>
        <dbReference type="ARBA" id="ARBA00022490"/>
    </source>
</evidence>
<evidence type="ECO:0000256" key="3">
    <source>
        <dbReference type="ARBA" id="ARBA00022618"/>
    </source>
</evidence>
<feature type="domain" description="Mur ligase C-terminal" evidence="13">
    <location>
        <begin position="319"/>
        <end position="438"/>
    </location>
</feature>
<dbReference type="SUPFAM" id="SSF53623">
    <property type="entry name" value="MurD-like peptide ligases, catalytic domain"/>
    <property type="match status" value="1"/>
</dbReference>
<name>A0ABN8X8D0_9GAMM</name>
<comment type="function">
    <text evidence="10 11">Involved in cell wall formation. Catalyzes the final step in the synthesis of UDP-N-acetylmuramoyl-pentapeptide, the precursor of murein.</text>
</comment>
<accession>A0ABN8X8D0</accession>
<dbReference type="Gene3D" id="3.40.1390.10">
    <property type="entry name" value="MurE/MurF, N-terminal domain"/>
    <property type="match status" value="1"/>
</dbReference>
<comment type="similarity">
    <text evidence="10">Belongs to the MurCDEF family. MurF subfamily.</text>
</comment>
<dbReference type="Pfam" id="PF01225">
    <property type="entry name" value="Mur_ligase"/>
    <property type="match status" value="1"/>
</dbReference>
<evidence type="ECO:0000256" key="9">
    <source>
        <dbReference type="ARBA" id="ARBA00023316"/>
    </source>
</evidence>
<feature type="domain" description="Mur ligase central" evidence="14">
    <location>
        <begin position="104"/>
        <end position="297"/>
    </location>
</feature>
<dbReference type="Gene3D" id="3.90.190.20">
    <property type="entry name" value="Mur ligase, C-terminal domain"/>
    <property type="match status" value="1"/>
</dbReference>